<dbReference type="OrthoDB" id="4714741at2"/>
<dbReference type="Proteomes" id="UP000467379">
    <property type="component" value="Plasmid pJCM12687"/>
</dbReference>
<reference evidence="2 3" key="1">
    <citation type="submission" date="2016-12" db="EMBL/GenBank/DDBJ databases">
        <title>The new phylogeny of genus Mycobacterium.</title>
        <authorList>
            <person name="Tortoli E."/>
            <person name="Trovato A."/>
            <person name="Cirillo D.M."/>
        </authorList>
    </citation>
    <scope>NUCLEOTIDE SEQUENCE [LARGE SCALE GENOMIC DNA]</scope>
    <source>
        <strain evidence="2 3">DSM 44624</strain>
    </source>
</reference>
<dbReference type="EMBL" id="AP022607">
    <property type="protein sequence ID" value="BBZ14915.1"/>
    <property type="molecule type" value="Genomic_DNA"/>
</dbReference>
<evidence type="ECO:0008006" key="5">
    <source>
        <dbReference type="Google" id="ProtNLM"/>
    </source>
</evidence>
<reference evidence="1" key="3">
    <citation type="submission" date="2020-02" db="EMBL/GenBank/DDBJ databases">
        <authorList>
            <person name="Matsumoto Y."/>
            <person name="Kinjo T."/>
            <person name="Motooka D."/>
            <person name="Nabeya D."/>
            <person name="Jung N."/>
            <person name="Uechi K."/>
            <person name="Horii T."/>
            <person name="Iida T."/>
            <person name="Fujita J."/>
            <person name="Nakamura S."/>
        </authorList>
    </citation>
    <scope>NUCLEOTIDE SEQUENCE</scope>
    <source>
        <strain evidence="1">JCM 12687</strain>
        <plasmid evidence="1">pJCM12687</plasmid>
    </source>
</reference>
<proteinExistence type="predicted"/>
<evidence type="ECO:0000313" key="4">
    <source>
        <dbReference type="Proteomes" id="UP000467379"/>
    </source>
</evidence>
<evidence type="ECO:0000313" key="1">
    <source>
        <dbReference type="EMBL" id="BBZ14915.1"/>
    </source>
</evidence>
<dbReference type="AlphaFoldDB" id="A0A7I7WDK3"/>
<dbReference type="RefSeq" id="WP_083130832.1">
    <property type="nucleotide sequence ID" value="NZ_AP022607.1"/>
</dbReference>
<keyword evidence="4" id="KW-1185">Reference proteome</keyword>
<reference evidence="1 4" key="2">
    <citation type="journal article" date="2019" name="Emerg. Microbes Infect.">
        <title>Comprehensive subspecies identification of 175 nontuberculous mycobacteria species based on 7547 genomic profiles.</title>
        <authorList>
            <person name="Matsumoto Y."/>
            <person name="Kinjo T."/>
            <person name="Motooka D."/>
            <person name="Nabeya D."/>
            <person name="Jung N."/>
            <person name="Uechi K."/>
            <person name="Horii T."/>
            <person name="Iida T."/>
            <person name="Fujita J."/>
            <person name="Nakamura S."/>
        </authorList>
    </citation>
    <scope>NUCLEOTIDE SEQUENCE [LARGE SCALE GENOMIC DNA]</scope>
    <source>
        <strain evidence="1 4">JCM 12687</strain>
        <plasmid evidence="1">pJCM12687</plasmid>
    </source>
</reference>
<evidence type="ECO:0000313" key="3">
    <source>
        <dbReference type="Proteomes" id="UP000192441"/>
    </source>
</evidence>
<sequence>MGIGVRSAVRGLVVVSAALQLLVTPWPRAAAGPPALPDFDAYPRAQDKDYLVRDTPAYWVHGFQTPDGLFCTSSSHRTSYLDCYGPFPSAPGGANYIALSNFAPPVPKVITLGPREFEGHPLAQLPVGLTYRFDGSECVRGGQWELACVMLTDDGGYSSGFAVTEGRTEIF</sequence>
<dbReference type="Proteomes" id="UP000192441">
    <property type="component" value="Unassembled WGS sequence"/>
</dbReference>
<organism evidence="2 3">
    <name type="scientific">Mycobacterium branderi</name>
    <dbReference type="NCBI Taxonomy" id="43348"/>
    <lineage>
        <taxon>Bacteria</taxon>
        <taxon>Bacillati</taxon>
        <taxon>Actinomycetota</taxon>
        <taxon>Actinomycetes</taxon>
        <taxon>Mycobacteriales</taxon>
        <taxon>Mycobacteriaceae</taxon>
        <taxon>Mycobacterium</taxon>
    </lineage>
</organism>
<gene>
    <name evidence="2" type="ORF">BST20_07720</name>
    <name evidence="1" type="ORF">MBRA_51100</name>
</gene>
<keyword evidence="1" id="KW-0614">Plasmid</keyword>
<dbReference type="EMBL" id="MVHM01000002">
    <property type="protein sequence ID" value="ORA40405.1"/>
    <property type="molecule type" value="Genomic_DNA"/>
</dbReference>
<geneLocation type="plasmid" evidence="1 4">
    <name>pJCM12687</name>
</geneLocation>
<accession>A0A7I7WDK3</accession>
<name>A0A7I7WDK3_9MYCO</name>
<evidence type="ECO:0000313" key="2">
    <source>
        <dbReference type="EMBL" id="ORA40405.1"/>
    </source>
</evidence>
<protein>
    <recommendedName>
        <fullName evidence="5">Secreted protein</fullName>
    </recommendedName>
</protein>